<name>A0ABD4Z7L6_9CREN</name>
<dbReference type="InterPro" id="IPR050247">
    <property type="entry name" value="Met_Aminopeptidase_Type2"/>
</dbReference>
<dbReference type="EMBL" id="JASNVW010000002">
    <property type="protein sequence ID" value="MDK6028699.1"/>
    <property type="molecule type" value="Genomic_DNA"/>
</dbReference>
<dbReference type="InterPro" id="IPR000994">
    <property type="entry name" value="Pept_M24"/>
</dbReference>
<reference evidence="11 12" key="1">
    <citation type="submission" date="2023-05" db="EMBL/GenBank/DDBJ databases">
        <title>A new hyperthermophilic archaea 'Ignisphaera cupida' sp. nov. and description of the family 'Ignisphaeraceae' fam. nov.</title>
        <authorList>
            <person name="Podosokorskaya O.A."/>
            <person name="Elcheninov A.G."/>
            <person name="Klukina A."/>
            <person name="Merkel A.Y."/>
        </authorList>
    </citation>
    <scope>NUCLEOTIDE SEQUENCE [LARGE SCALE GENOMIC DNA]</scope>
    <source>
        <strain evidence="11 12">4213-co</strain>
    </source>
</reference>
<keyword evidence="7 8" id="KW-0378">Hydrolase</keyword>
<protein>
    <recommendedName>
        <fullName evidence="8 9">Methionine aminopeptidase</fullName>
        <shortName evidence="8">MAP</shortName>
        <shortName evidence="8">MetAP</shortName>
        <ecNumber evidence="8 9">3.4.11.18</ecNumber>
    </recommendedName>
    <alternativeName>
        <fullName evidence="8">Peptidase M</fullName>
    </alternativeName>
</protein>
<dbReference type="HAMAP" id="MF_01975">
    <property type="entry name" value="MetAP_2_arc"/>
    <property type="match status" value="1"/>
</dbReference>
<feature type="domain" description="Peptidase M24" evidence="10">
    <location>
        <begin position="10"/>
        <end position="204"/>
    </location>
</feature>
<dbReference type="InterPro" id="IPR028595">
    <property type="entry name" value="MetAP_archaeal"/>
</dbReference>
<dbReference type="GO" id="GO:0046872">
    <property type="term" value="F:metal ion binding"/>
    <property type="evidence" value="ECO:0007669"/>
    <property type="project" value="UniProtKB-UniRule"/>
</dbReference>
<feature type="binding site" evidence="8">
    <location>
        <position position="86"/>
    </location>
    <ligand>
        <name>a divalent metal cation</name>
        <dbReference type="ChEBI" id="CHEBI:60240"/>
        <label>1</label>
    </ligand>
</feature>
<dbReference type="PRINTS" id="PR00599">
    <property type="entry name" value="MAPEPTIDASE"/>
</dbReference>
<dbReference type="Proteomes" id="UP001529235">
    <property type="component" value="Unassembled WGS sequence"/>
</dbReference>
<comment type="function">
    <text evidence="8 9">Removes the N-terminal methionine from nascent proteins. The N-terminal methionine is often cleaved when the second residue in the primary sequence is small and uncharged (Met-Ala-, Cys, Gly, Pro, Ser, Thr, or Val).</text>
</comment>
<feature type="binding site" evidence="8">
    <location>
        <position position="287"/>
    </location>
    <ligand>
        <name>a divalent metal cation</name>
        <dbReference type="ChEBI" id="CHEBI:60240"/>
        <label>2</label>
        <note>catalytic</note>
    </ligand>
</feature>
<evidence type="ECO:0000256" key="4">
    <source>
        <dbReference type="ARBA" id="ARBA00022438"/>
    </source>
</evidence>
<dbReference type="RefSeq" id="WP_285273674.1">
    <property type="nucleotide sequence ID" value="NZ_JASNVW010000002.1"/>
</dbReference>
<accession>A0ABD4Z7L6</accession>
<dbReference type="InterPro" id="IPR036390">
    <property type="entry name" value="WH_DNA-bd_sf"/>
</dbReference>
<evidence type="ECO:0000313" key="12">
    <source>
        <dbReference type="Proteomes" id="UP001529235"/>
    </source>
</evidence>
<evidence type="ECO:0000256" key="8">
    <source>
        <dbReference type="HAMAP-Rule" id="MF_01975"/>
    </source>
</evidence>
<comment type="caution">
    <text evidence="11">The sequence shown here is derived from an EMBL/GenBank/DDBJ whole genome shotgun (WGS) entry which is preliminary data.</text>
</comment>
<comment type="cofactor">
    <cofactor evidence="3">
        <name>Fe(2+)</name>
        <dbReference type="ChEBI" id="CHEBI:29033"/>
    </cofactor>
</comment>
<dbReference type="PANTHER" id="PTHR45777:SF2">
    <property type="entry name" value="METHIONINE AMINOPEPTIDASE 2"/>
    <property type="match status" value="1"/>
</dbReference>
<gene>
    <name evidence="8 11" type="primary">map</name>
    <name evidence="11" type="ORF">QPL79_04930</name>
</gene>
<feature type="binding site" evidence="8">
    <location>
        <position position="66"/>
    </location>
    <ligand>
        <name>substrate</name>
    </ligand>
</feature>
<evidence type="ECO:0000256" key="6">
    <source>
        <dbReference type="ARBA" id="ARBA00022723"/>
    </source>
</evidence>
<dbReference type="InterPro" id="IPR036005">
    <property type="entry name" value="Creatinase/aminopeptidase-like"/>
</dbReference>
<evidence type="ECO:0000313" key="11">
    <source>
        <dbReference type="EMBL" id="MDK6028699.1"/>
    </source>
</evidence>
<feature type="binding site" evidence="8">
    <location>
        <position position="157"/>
    </location>
    <ligand>
        <name>a divalent metal cation</name>
        <dbReference type="ChEBI" id="CHEBI:60240"/>
        <label>2</label>
        <note>catalytic</note>
    </ligand>
</feature>
<evidence type="ECO:0000259" key="10">
    <source>
        <dbReference type="Pfam" id="PF00557"/>
    </source>
</evidence>
<dbReference type="InterPro" id="IPR036388">
    <property type="entry name" value="WH-like_DNA-bd_sf"/>
</dbReference>
<keyword evidence="12" id="KW-1185">Reference proteome</keyword>
<feature type="binding site" evidence="8">
    <location>
        <position position="191"/>
    </location>
    <ligand>
        <name>a divalent metal cation</name>
        <dbReference type="ChEBI" id="CHEBI:60240"/>
        <label>2</label>
        <note>catalytic</note>
    </ligand>
</feature>
<feature type="binding site" evidence="8">
    <location>
        <position position="287"/>
    </location>
    <ligand>
        <name>a divalent metal cation</name>
        <dbReference type="ChEBI" id="CHEBI:60240"/>
        <label>1</label>
    </ligand>
</feature>
<keyword evidence="5 8" id="KW-0645">Protease</keyword>
<comment type="catalytic activity">
    <reaction evidence="1 8 9">
        <text>Release of N-terminal amino acids, preferentially methionine, from peptides and arylamides.</text>
        <dbReference type="EC" id="3.4.11.18"/>
    </reaction>
</comment>
<dbReference type="InterPro" id="IPR002468">
    <property type="entry name" value="Pept_M24A_MAP2"/>
</dbReference>
<evidence type="ECO:0000256" key="1">
    <source>
        <dbReference type="ARBA" id="ARBA00000294"/>
    </source>
</evidence>
<evidence type="ECO:0000256" key="9">
    <source>
        <dbReference type="RuleBase" id="RU003653"/>
    </source>
</evidence>
<dbReference type="SUPFAM" id="SSF55920">
    <property type="entry name" value="Creatinase/aminopeptidase"/>
    <property type="match status" value="1"/>
</dbReference>
<dbReference type="PANTHER" id="PTHR45777">
    <property type="entry name" value="METHIONINE AMINOPEPTIDASE 2"/>
    <property type="match status" value="1"/>
</dbReference>
<comment type="cofactor">
    <cofactor evidence="2">
        <name>Mn(2+)</name>
        <dbReference type="ChEBI" id="CHEBI:29035"/>
    </cofactor>
</comment>
<dbReference type="NCBIfam" id="TIGR00501">
    <property type="entry name" value="met_pdase_II"/>
    <property type="match status" value="1"/>
</dbReference>
<organism evidence="11 12">
    <name type="scientific">Ignisphaera cupida</name>
    <dbReference type="NCBI Taxonomy" id="3050454"/>
    <lineage>
        <taxon>Archaea</taxon>
        <taxon>Thermoproteota</taxon>
        <taxon>Thermoprotei</taxon>
        <taxon>Desulfurococcales</taxon>
        <taxon>Desulfurococcaceae</taxon>
        <taxon>Ignisphaera</taxon>
    </lineage>
</organism>
<comment type="cofactor">
    <cofactor evidence="8">
        <name>Co(2+)</name>
        <dbReference type="ChEBI" id="CHEBI:48828"/>
    </cofactor>
    <cofactor evidence="8">
        <name>Zn(2+)</name>
        <dbReference type="ChEBI" id="CHEBI:29105"/>
    </cofactor>
    <cofactor evidence="8">
        <name>Mn(2+)</name>
        <dbReference type="ChEBI" id="CHEBI:29035"/>
    </cofactor>
    <cofactor evidence="8">
        <name>Fe(2+)</name>
        <dbReference type="ChEBI" id="CHEBI:29033"/>
    </cofactor>
    <text evidence="8">Binds 2 divalent metal cations per subunit. Has a high-affinity and a low affinity metal-binding site. The true nature of the physiological cofactor is under debate. The enzyme is active with cobalt, zinc, manganese or divalent iron ions. Most likely, methionine aminopeptidases function as mononuclear Fe(2+)-metalloproteases under physiological conditions, and the catalytically relevant metal-binding site has been assigned to the histidine-containing high-affinity site.</text>
</comment>
<dbReference type="Pfam" id="PF00557">
    <property type="entry name" value="Peptidase_M24"/>
    <property type="match status" value="1"/>
</dbReference>
<dbReference type="GO" id="GO:0004239">
    <property type="term" value="F:initiator methionyl aminopeptidase activity"/>
    <property type="evidence" value="ECO:0007669"/>
    <property type="project" value="UniProtKB-UniRule"/>
</dbReference>
<evidence type="ECO:0000256" key="5">
    <source>
        <dbReference type="ARBA" id="ARBA00022670"/>
    </source>
</evidence>
<evidence type="ECO:0000256" key="7">
    <source>
        <dbReference type="ARBA" id="ARBA00022801"/>
    </source>
</evidence>
<evidence type="ECO:0000256" key="2">
    <source>
        <dbReference type="ARBA" id="ARBA00001936"/>
    </source>
</evidence>
<comment type="subunit">
    <text evidence="8">Monomer.</text>
</comment>
<dbReference type="EC" id="3.4.11.18" evidence="8 9"/>
<evidence type="ECO:0000256" key="3">
    <source>
        <dbReference type="ARBA" id="ARBA00001954"/>
    </source>
</evidence>
<dbReference type="Gene3D" id="1.10.10.10">
    <property type="entry name" value="Winged helix-like DNA-binding domain superfamily/Winged helix DNA-binding domain"/>
    <property type="match status" value="1"/>
</dbReference>
<dbReference type="AlphaFoldDB" id="A0ABD4Z7L6"/>
<dbReference type="InterPro" id="IPR001714">
    <property type="entry name" value="Pept_M24_MAP"/>
</dbReference>
<dbReference type="SUPFAM" id="SSF46785">
    <property type="entry name" value="Winged helix' DNA-binding domain"/>
    <property type="match status" value="1"/>
</dbReference>
<dbReference type="Gene3D" id="3.90.230.10">
    <property type="entry name" value="Creatinase/methionine aminopeptidase superfamily"/>
    <property type="match status" value="1"/>
</dbReference>
<comment type="similarity">
    <text evidence="8">Belongs to the peptidase M24A family. Methionine aminopeptidase archaeal type 2 subfamily.</text>
</comment>
<keyword evidence="4 8" id="KW-0031">Aminopeptidase</keyword>
<keyword evidence="6 8" id="KW-0479">Metal-binding</keyword>
<dbReference type="GO" id="GO:0006508">
    <property type="term" value="P:proteolysis"/>
    <property type="evidence" value="ECO:0007669"/>
    <property type="project" value="UniProtKB-KW"/>
</dbReference>
<feature type="binding site" evidence="8">
    <location>
        <position position="97"/>
    </location>
    <ligand>
        <name>a divalent metal cation</name>
        <dbReference type="ChEBI" id="CHEBI:60240"/>
        <label>1</label>
    </ligand>
</feature>
<feature type="binding site" evidence="8">
    <location>
        <position position="97"/>
    </location>
    <ligand>
        <name>a divalent metal cation</name>
        <dbReference type="ChEBI" id="CHEBI:60240"/>
        <label>2</label>
        <note>catalytic</note>
    </ligand>
</feature>
<sequence>MSTQIEIESYIKAGQIACKVLNEATKIVRIGAKVIEIAEYIENRIVELGGKPAFPVNISINSVAAHYTPHPDDDFVVPSNSVVKVDVGVHVDGYIADTAITIAFDDRYNLLCEAAKNALEKALTIADVGVKFNEVGHVVESVIRSYGFKPIYNLSGHSLDRFSIHAGEVIPNYRNRLVFGSFKAGRAYAIEPFATNGDGYVVEDKKVVIYALKPNPKKLSKLSQEIQNIYNTIYDDRKTLPFALRWYKSKFDLRILEDAMKILVSNGLAIAYPVLVERSGGVVAQYEHTILFTGKKEKIITTICANS</sequence>
<proteinExistence type="inferred from homology"/>
<dbReference type="GO" id="GO:0070006">
    <property type="term" value="F:metalloaminopeptidase activity"/>
    <property type="evidence" value="ECO:0007669"/>
    <property type="project" value="UniProtKB-UniRule"/>
</dbReference>
<feature type="binding site" evidence="8">
    <location>
        <position position="165"/>
    </location>
    <ligand>
        <name>substrate</name>
    </ligand>
</feature>